<organism evidence="1 2">
    <name type="scientific">Corchorus capsularis</name>
    <name type="common">Jute</name>
    <dbReference type="NCBI Taxonomy" id="210143"/>
    <lineage>
        <taxon>Eukaryota</taxon>
        <taxon>Viridiplantae</taxon>
        <taxon>Streptophyta</taxon>
        <taxon>Embryophyta</taxon>
        <taxon>Tracheophyta</taxon>
        <taxon>Spermatophyta</taxon>
        <taxon>Magnoliopsida</taxon>
        <taxon>eudicotyledons</taxon>
        <taxon>Gunneridae</taxon>
        <taxon>Pentapetalae</taxon>
        <taxon>rosids</taxon>
        <taxon>malvids</taxon>
        <taxon>Malvales</taxon>
        <taxon>Malvaceae</taxon>
        <taxon>Grewioideae</taxon>
        <taxon>Apeibeae</taxon>
        <taxon>Corchorus</taxon>
    </lineage>
</organism>
<protein>
    <submittedName>
        <fullName evidence="1">tRNA isopentenyltransferase</fullName>
    </submittedName>
</protein>
<evidence type="ECO:0000313" key="2">
    <source>
        <dbReference type="Proteomes" id="UP000188268"/>
    </source>
</evidence>
<comment type="caution">
    <text evidence="1">The sequence shown here is derived from an EMBL/GenBank/DDBJ whole genome shotgun (WGS) entry which is preliminary data.</text>
</comment>
<gene>
    <name evidence="1" type="ORF">CCACVL1_27397</name>
</gene>
<dbReference type="OrthoDB" id="1991122at2759"/>
<accession>A0A1R3GAG0</accession>
<dbReference type="GO" id="GO:0016740">
    <property type="term" value="F:transferase activity"/>
    <property type="evidence" value="ECO:0007669"/>
    <property type="project" value="UniProtKB-KW"/>
</dbReference>
<dbReference type="AlphaFoldDB" id="A0A1R3GAG0"/>
<dbReference type="Proteomes" id="UP000188268">
    <property type="component" value="Unassembled WGS sequence"/>
</dbReference>
<sequence>MHRIDATEVFLKRGEDEEADEAWERLVAAPSTMIVGQFLYDENRVVSASSLVPSDPTTAVMAPAAAKSHQYSSIGFPST</sequence>
<keyword evidence="1" id="KW-0808">Transferase</keyword>
<reference evidence="1 2" key="1">
    <citation type="submission" date="2013-09" db="EMBL/GenBank/DDBJ databases">
        <title>Corchorus capsularis genome sequencing.</title>
        <authorList>
            <person name="Alam M."/>
            <person name="Haque M.S."/>
            <person name="Islam M.S."/>
            <person name="Emdad E.M."/>
            <person name="Islam M.M."/>
            <person name="Ahmed B."/>
            <person name="Halim A."/>
            <person name="Hossen Q.M.M."/>
            <person name="Hossain M.Z."/>
            <person name="Ahmed R."/>
            <person name="Khan M.M."/>
            <person name="Islam R."/>
            <person name="Rashid M.M."/>
            <person name="Khan S.A."/>
            <person name="Rahman M.S."/>
            <person name="Alam M."/>
        </authorList>
    </citation>
    <scope>NUCLEOTIDE SEQUENCE [LARGE SCALE GENOMIC DNA]</scope>
    <source>
        <strain evidence="2">cv. CVL-1</strain>
        <tissue evidence="1">Whole seedling</tissue>
    </source>
</reference>
<evidence type="ECO:0000313" key="1">
    <source>
        <dbReference type="EMBL" id="OMO55088.1"/>
    </source>
</evidence>
<name>A0A1R3GAG0_COCAP</name>
<dbReference type="Gramene" id="OMO55088">
    <property type="protein sequence ID" value="OMO55088"/>
    <property type="gene ID" value="CCACVL1_27397"/>
</dbReference>
<keyword evidence="2" id="KW-1185">Reference proteome</keyword>
<proteinExistence type="predicted"/>
<dbReference type="EMBL" id="AWWV01014775">
    <property type="protein sequence ID" value="OMO55088.1"/>
    <property type="molecule type" value="Genomic_DNA"/>
</dbReference>
<dbReference type="STRING" id="210143.A0A1R3GAG0"/>